<dbReference type="InterPro" id="IPR006075">
    <property type="entry name" value="Asn/Gln-tRNA_Trfase_suB/E_cat"/>
</dbReference>
<feature type="domain" description="Asn/Gln amidotransferase" evidence="12">
    <location>
        <begin position="327"/>
        <end position="474"/>
    </location>
</feature>
<organism evidence="13 15">
    <name type="scientific">Chromobacterium sphagni</name>
    <dbReference type="NCBI Taxonomy" id="1903179"/>
    <lineage>
        <taxon>Bacteria</taxon>
        <taxon>Pseudomonadati</taxon>
        <taxon>Pseudomonadota</taxon>
        <taxon>Betaproteobacteria</taxon>
        <taxon>Neisseriales</taxon>
        <taxon>Chromobacteriaceae</taxon>
        <taxon>Chromobacterium</taxon>
    </lineage>
</organism>
<evidence type="ECO:0000256" key="9">
    <source>
        <dbReference type="ARBA" id="ARBA00047380"/>
    </source>
</evidence>
<dbReference type="InterPro" id="IPR017958">
    <property type="entry name" value="Gln-tRNA_amidoTrfase_suB_CS"/>
</dbReference>
<dbReference type="GO" id="GO:0050567">
    <property type="term" value="F:glutaminyl-tRNA synthase (glutamine-hydrolyzing) activity"/>
    <property type="evidence" value="ECO:0007669"/>
    <property type="project" value="UniProtKB-UniRule"/>
</dbReference>
<dbReference type="NCBIfam" id="NF004015">
    <property type="entry name" value="PRK05477.1-5"/>
    <property type="match status" value="1"/>
</dbReference>
<evidence type="ECO:0000259" key="12">
    <source>
        <dbReference type="SMART" id="SM00845"/>
    </source>
</evidence>
<dbReference type="PROSITE" id="PS01234">
    <property type="entry name" value="GATB"/>
    <property type="match status" value="1"/>
</dbReference>
<evidence type="ECO:0000256" key="1">
    <source>
        <dbReference type="ARBA" id="ARBA00005306"/>
    </source>
</evidence>
<evidence type="ECO:0000313" key="13">
    <source>
        <dbReference type="EMBL" id="OHX13523.1"/>
    </source>
</evidence>
<dbReference type="GO" id="GO:0070681">
    <property type="term" value="P:glutaminyl-tRNAGln biosynthesis via transamidation"/>
    <property type="evidence" value="ECO:0007669"/>
    <property type="project" value="TreeGrafter"/>
</dbReference>
<keyword evidence="5 11" id="KW-0547">Nucleotide-binding</keyword>
<evidence type="ECO:0000313" key="14">
    <source>
        <dbReference type="EMBL" id="OHX21980.1"/>
    </source>
</evidence>
<dbReference type="InterPro" id="IPR023168">
    <property type="entry name" value="GatB_Yqey_C_2"/>
</dbReference>
<dbReference type="Pfam" id="PF02934">
    <property type="entry name" value="GatB_N"/>
    <property type="match status" value="1"/>
</dbReference>
<protein>
    <recommendedName>
        <fullName evidence="3 11">Aspartyl/glutamyl-tRNA(Asn/Gln) amidotransferase subunit B</fullName>
        <shortName evidence="11">Asp/Glu-ADT subunit B</shortName>
        <ecNumber evidence="11">6.3.5.-</ecNumber>
    </recommendedName>
</protein>
<evidence type="ECO:0000256" key="10">
    <source>
        <dbReference type="ARBA" id="ARBA00047913"/>
    </source>
</evidence>
<reference evidence="15 16" key="1">
    <citation type="submission" date="2016-09" db="EMBL/GenBank/DDBJ databases">
        <title>Chromobacterium muskegensis sp. nov., an insecticidal bacterium isolated from Sphagnum bogs.</title>
        <authorList>
            <person name="Sparks M.E."/>
            <person name="Blackburn M.B."/>
            <person name="Gundersen-Rindal D.E."/>
            <person name="Mitchell A."/>
            <person name="Farrar R."/>
            <person name="Kuhar D."/>
        </authorList>
    </citation>
    <scope>NUCLEOTIDE SEQUENCE [LARGE SCALE GENOMIC DNA]</scope>
    <source>
        <strain evidence="14 16">14B-1</strain>
        <strain evidence="13 15">37-2</strain>
    </source>
</reference>
<dbReference type="EMBL" id="MKCS01000001">
    <property type="protein sequence ID" value="OHX13523.1"/>
    <property type="molecule type" value="Genomic_DNA"/>
</dbReference>
<name>A0A1S1X1V4_9NEIS</name>
<evidence type="ECO:0000313" key="16">
    <source>
        <dbReference type="Proteomes" id="UP000180280"/>
    </source>
</evidence>
<dbReference type="NCBIfam" id="NF004012">
    <property type="entry name" value="PRK05477.1-2"/>
    <property type="match status" value="1"/>
</dbReference>
<dbReference type="NCBIfam" id="TIGR00133">
    <property type="entry name" value="gatB"/>
    <property type="match status" value="1"/>
</dbReference>
<comment type="catalytic activity">
    <reaction evidence="10 11">
        <text>L-glutamyl-tRNA(Gln) + L-glutamine + ATP + H2O = L-glutaminyl-tRNA(Gln) + L-glutamate + ADP + phosphate + H(+)</text>
        <dbReference type="Rhea" id="RHEA:17521"/>
        <dbReference type="Rhea" id="RHEA-COMP:9681"/>
        <dbReference type="Rhea" id="RHEA-COMP:9684"/>
        <dbReference type="ChEBI" id="CHEBI:15377"/>
        <dbReference type="ChEBI" id="CHEBI:15378"/>
        <dbReference type="ChEBI" id="CHEBI:29985"/>
        <dbReference type="ChEBI" id="CHEBI:30616"/>
        <dbReference type="ChEBI" id="CHEBI:43474"/>
        <dbReference type="ChEBI" id="CHEBI:58359"/>
        <dbReference type="ChEBI" id="CHEBI:78520"/>
        <dbReference type="ChEBI" id="CHEBI:78521"/>
        <dbReference type="ChEBI" id="CHEBI:456216"/>
    </reaction>
</comment>
<dbReference type="InterPro" id="IPR003789">
    <property type="entry name" value="Asn/Gln_tRNA_amidoTrase-B-like"/>
</dbReference>
<comment type="subunit">
    <text evidence="2 11">Heterotrimer of A, B and C subunits.</text>
</comment>
<comment type="similarity">
    <text evidence="1 11">Belongs to the GatB/GatE family. GatB subfamily.</text>
</comment>
<keyword evidence="6 11" id="KW-0067">ATP-binding</keyword>
<dbReference type="EMBL" id="MKCT01000001">
    <property type="protein sequence ID" value="OHX21980.1"/>
    <property type="molecule type" value="Genomic_DNA"/>
</dbReference>
<dbReference type="HAMAP" id="MF_00121">
    <property type="entry name" value="GatB"/>
    <property type="match status" value="1"/>
</dbReference>
<keyword evidence="16" id="KW-1185">Reference proteome</keyword>
<evidence type="ECO:0000256" key="4">
    <source>
        <dbReference type="ARBA" id="ARBA00022598"/>
    </source>
</evidence>
<evidence type="ECO:0000256" key="6">
    <source>
        <dbReference type="ARBA" id="ARBA00022840"/>
    </source>
</evidence>
<dbReference type="InterPro" id="IPR018027">
    <property type="entry name" value="Asn/Gln_amidotransferase"/>
</dbReference>
<dbReference type="EC" id="6.3.5.-" evidence="11"/>
<dbReference type="NCBIfam" id="NF004014">
    <property type="entry name" value="PRK05477.1-4"/>
    <property type="match status" value="1"/>
</dbReference>
<evidence type="ECO:0000256" key="7">
    <source>
        <dbReference type="ARBA" id="ARBA00022917"/>
    </source>
</evidence>
<keyword evidence="7 11" id="KW-0648">Protein biosynthesis</keyword>
<accession>A0A1S1X1V4</accession>
<dbReference type="Proteomes" id="UP000180088">
    <property type="component" value="Unassembled WGS sequence"/>
</dbReference>
<dbReference type="InterPro" id="IPR004413">
    <property type="entry name" value="GatB"/>
</dbReference>
<evidence type="ECO:0000256" key="5">
    <source>
        <dbReference type="ARBA" id="ARBA00022741"/>
    </source>
</evidence>
<dbReference type="RefSeq" id="WP_071111929.1">
    <property type="nucleotide sequence ID" value="NZ_MKCS01000001.1"/>
</dbReference>
<dbReference type="InterPro" id="IPR014746">
    <property type="entry name" value="Gln_synth/guanido_kin_cat_dom"/>
</dbReference>
<dbReference type="Pfam" id="PF02637">
    <property type="entry name" value="GatB_Yqey"/>
    <property type="match status" value="1"/>
</dbReference>
<comment type="caution">
    <text evidence="13">The sequence shown here is derived from an EMBL/GenBank/DDBJ whole genome shotgun (WGS) entry which is preliminary data.</text>
</comment>
<dbReference type="Gene3D" id="1.10.10.410">
    <property type="match status" value="1"/>
</dbReference>
<sequence length="475" mass="52250">MKWEVVIGIEVHVQLNTVSKIFSGASTAFGAEPNTQASAVELAFPGVLPVLNRAVVDKAIRLGLALDATINQKNVFARKNYFYPDLPKGYQISQMELPIVERGKLKILVGDQEKIIGVTRAHMEEDAGKSLHEDFQGLSGIDLNRAGTPLLEVVSEPDMRSVDEALAYVKALYALVTWLGICDGNMQEGSFRMDVNVSVRPEGQKEFGTRREIKNLNSFRFLEQAAKYEIQWQIDTLEDGGKVQQATVLFDPDSGETRMMRSKEDAHDYRYFPDPDLLPVRIATEQIERIRAEMPELPGAMQGRFVEEFGVSAYDAALLTASLPLAQYFEAAARASGQGKLAANWVNGEIAARLNRDGKSIADCPIAVERLVGLLARIADNTLSSKLAKQVFEALWDSELSVDDIIERDGLKQVSDVGAIEKMVEEAIAANPKAVEEFRAGKEKALNALAGQVMKASKGKANPTQVQDILRQKLG</sequence>
<evidence type="ECO:0000256" key="11">
    <source>
        <dbReference type="HAMAP-Rule" id="MF_00121"/>
    </source>
</evidence>
<dbReference type="GO" id="GO:0006412">
    <property type="term" value="P:translation"/>
    <property type="evidence" value="ECO:0007669"/>
    <property type="project" value="UniProtKB-UniRule"/>
</dbReference>
<dbReference type="OrthoDB" id="9804078at2"/>
<dbReference type="InterPro" id="IPR017959">
    <property type="entry name" value="Asn/Gln-tRNA_amidoTrfase_suB/E"/>
</dbReference>
<dbReference type="STRING" id="1903179.BI347_08355"/>
<dbReference type="AlphaFoldDB" id="A0A1S1X1V4"/>
<gene>
    <name evidence="11 13" type="primary">gatB</name>
    <name evidence="14" type="ORF">BI344_05645</name>
    <name evidence="13" type="ORF">BI347_08355</name>
</gene>
<dbReference type="SUPFAM" id="SSF89095">
    <property type="entry name" value="GatB/YqeY motif"/>
    <property type="match status" value="1"/>
</dbReference>
<dbReference type="Gene3D" id="1.10.150.380">
    <property type="entry name" value="GatB domain, N-terminal subdomain"/>
    <property type="match status" value="1"/>
</dbReference>
<dbReference type="PANTHER" id="PTHR11659:SF0">
    <property type="entry name" value="GLUTAMYL-TRNA(GLN) AMIDOTRANSFERASE SUBUNIT B, MITOCHONDRIAL"/>
    <property type="match status" value="1"/>
</dbReference>
<evidence type="ECO:0000313" key="15">
    <source>
        <dbReference type="Proteomes" id="UP000180088"/>
    </source>
</evidence>
<dbReference type="GO" id="GO:0005524">
    <property type="term" value="F:ATP binding"/>
    <property type="evidence" value="ECO:0007669"/>
    <property type="project" value="UniProtKB-KW"/>
</dbReference>
<evidence type="ECO:0000256" key="8">
    <source>
        <dbReference type="ARBA" id="ARBA00024799"/>
    </source>
</evidence>
<proteinExistence type="inferred from homology"/>
<comment type="function">
    <text evidence="8 11">Allows the formation of correctly charged Asn-tRNA(Asn) or Gln-tRNA(Gln) through the transamidation of misacylated Asp-tRNA(Asn) or Glu-tRNA(Gln) in organisms which lack either or both of asparaginyl-tRNA or glutaminyl-tRNA synthetases. The reaction takes place in the presence of glutamine and ATP through an activated phospho-Asp-tRNA(Asn) or phospho-Glu-tRNA(Gln).</text>
</comment>
<keyword evidence="4 11" id="KW-0436">Ligase</keyword>
<dbReference type="Proteomes" id="UP000180280">
    <property type="component" value="Unassembled WGS sequence"/>
</dbReference>
<dbReference type="SMART" id="SM00845">
    <property type="entry name" value="GatB_Yqey"/>
    <property type="match status" value="1"/>
</dbReference>
<dbReference type="FunFam" id="1.10.10.410:FF:000001">
    <property type="entry name" value="Aspartyl/glutamyl-tRNA(Asn/Gln) amidotransferase subunit B"/>
    <property type="match status" value="1"/>
</dbReference>
<comment type="catalytic activity">
    <reaction evidence="9 11">
        <text>L-aspartyl-tRNA(Asn) + L-glutamine + ATP + H2O = L-asparaginyl-tRNA(Asn) + L-glutamate + ADP + phosphate + 2 H(+)</text>
        <dbReference type="Rhea" id="RHEA:14513"/>
        <dbReference type="Rhea" id="RHEA-COMP:9674"/>
        <dbReference type="Rhea" id="RHEA-COMP:9677"/>
        <dbReference type="ChEBI" id="CHEBI:15377"/>
        <dbReference type="ChEBI" id="CHEBI:15378"/>
        <dbReference type="ChEBI" id="CHEBI:29985"/>
        <dbReference type="ChEBI" id="CHEBI:30616"/>
        <dbReference type="ChEBI" id="CHEBI:43474"/>
        <dbReference type="ChEBI" id="CHEBI:58359"/>
        <dbReference type="ChEBI" id="CHEBI:78515"/>
        <dbReference type="ChEBI" id="CHEBI:78516"/>
        <dbReference type="ChEBI" id="CHEBI:456216"/>
    </reaction>
</comment>
<dbReference type="SUPFAM" id="SSF55931">
    <property type="entry name" value="Glutamine synthetase/guanido kinase"/>
    <property type="match status" value="1"/>
</dbReference>
<dbReference type="InterPro" id="IPR042114">
    <property type="entry name" value="GatB_C_1"/>
</dbReference>
<dbReference type="PANTHER" id="PTHR11659">
    <property type="entry name" value="GLUTAMYL-TRNA GLN AMIDOTRANSFERASE SUBUNIT B MITOCHONDRIAL AND PROKARYOTIC PET112-RELATED"/>
    <property type="match status" value="1"/>
</dbReference>
<evidence type="ECO:0000256" key="3">
    <source>
        <dbReference type="ARBA" id="ARBA00016923"/>
    </source>
</evidence>
<dbReference type="FunFam" id="1.10.150.380:FF:000001">
    <property type="entry name" value="Aspartyl/glutamyl-tRNA(Asn/Gln) amidotransferase subunit B"/>
    <property type="match status" value="1"/>
</dbReference>
<evidence type="ECO:0000256" key="2">
    <source>
        <dbReference type="ARBA" id="ARBA00011123"/>
    </source>
</evidence>